<evidence type="ECO:0000256" key="2">
    <source>
        <dbReference type="ARBA" id="ARBA00010112"/>
    </source>
</evidence>
<dbReference type="PANTHER" id="PTHR21700:SF39">
    <property type="entry name" value="TRANSTHYRETIN-LIKE FAMILY PROTEIN"/>
    <property type="match status" value="1"/>
</dbReference>
<name>A0A368FXV2_ANCCA</name>
<dbReference type="PANTHER" id="PTHR21700">
    <property type="entry name" value="TRANSTHYRETIN-LIKE FAMILY PROTEIN-RELATED"/>
    <property type="match status" value="1"/>
</dbReference>
<dbReference type="Pfam" id="PF01060">
    <property type="entry name" value="TTR-52"/>
    <property type="match status" value="1"/>
</dbReference>
<evidence type="ECO:0000313" key="7">
    <source>
        <dbReference type="Proteomes" id="UP000252519"/>
    </source>
</evidence>
<dbReference type="EMBL" id="JOJR01000622">
    <property type="protein sequence ID" value="RCN35819.1"/>
    <property type="molecule type" value="Genomic_DNA"/>
</dbReference>
<dbReference type="GO" id="GO:0005576">
    <property type="term" value="C:extracellular region"/>
    <property type="evidence" value="ECO:0007669"/>
    <property type="project" value="UniProtKB-SubCell"/>
</dbReference>
<proteinExistence type="inferred from homology"/>
<organism evidence="6 7">
    <name type="scientific">Ancylostoma caninum</name>
    <name type="common">Dog hookworm</name>
    <dbReference type="NCBI Taxonomy" id="29170"/>
    <lineage>
        <taxon>Eukaryota</taxon>
        <taxon>Metazoa</taxon>
        <taxon>Ecdysozoa</taxon>
        <taxon>Nematoda</taxon>
        <taxon>Chromadorea</taxon>
        <taxon>Rhabditida</taxon>
        <taxon>Rhabditina</taxon>
        <taxon>Rhabditomorpha</taxon>
        <taxon>Strongyloidea</taxon>
        <taxon>Ancylostomatidae</taxon>
        <taxon>Ancylostomatinae</taxon>
        <taxon>Ancylostoma</taxon>
    </lineage>
</organism>
<comment type="similarity">
    <text evidence="2">Belongs to the nematode transthyretin-like family.</text>
</comment>
<protein>
    <submittedName>
        <fullName evidence="6">Transthyretin-like family protein</fullName>
    </submittedName>
</protein>
<dbReference type="InterPro" id="IPR038479">
    <property type="entry name" value="Transthyretin-like_sf"/>
</dbReference>
<evidence type="ECO:0000256" key="5">
    <source>
        <dbReference type="SAM" id="SignalP"/>
    </source>
</evidence>
<dbReference type="InterPro" id="IPR001534">
    <property type="entry name" value="Transthyretin-like"/>
</dbReference>
<keyword evidence="7" id="KW-1185">Reference proteome</keyword>
<keyword evidence="4 5" id="KW-0732">Signal</keyword>
<feature type="chain" id="PRO_5016836734" evidence="5">
    <location>
        <begin position="16"/>
        <end position="125"/>
    </location>
</feature>
<feature type="signal peptide" evidence="5">
    <location>
        <begin position="1"/>
        <end position="15"/>
    </location>
</feature>
<evidence type="ECO:0000313" key="6">
    <source>
        <dbReference type="EMBL" id="RCN35819.1"/>
    </source>
</evidence>
<dbReference type="AlphaFoldDB" id="A0A368FXV2"/>
<comment type="caution">
    <text evidence="6">The sequence shown here is derived from an EMBL/GenBank/DDBJ whole genome shotgun (WGS) entry which is preliminary data.</text>
</comment>
<reference evidence="6 7" key="1">
    <citation type="submission" date="2014-10" db="EMBL/GenBank/DDBJ databases">
        <title>Draft genome of the hookworm Ancylostoma caninum.</title>
        <authorList>
            <person name="Mitreva M."/>
        </authorList>
    </citation>
    <scope>NUCLEOTIDE SEQUENCE [LARGE SCALE GENOMIC DNA]</scope>
    <source>
        <strain evidence="6 7">Baltimore</strain>
    </source>
</reference>
<evidence type="ECO:0000256" key="4">
    <source>
        <dbReference type="ARBA" id="ARBA00022729"/>
    </source>
</evidence>
<evidence type="ECO:0000256" key="3">
    <source>
        <dbReference type="ARBA" id="ARBA00022525"/>
    </source>
</evidence>
<dbReference type="Proteomes" id="UP000252519">
    <property type="component" value="Unassembled WGS sequence"/>
</dbReference>
<accession>A0A368FXV2</accession>
<evidence type="ECO:0000256" key="1">
    <source>
        <dbReference type="ARBA" id="ARBA00004613"/>
    </source>
</evidence>
<gene>
    <name evidence="6" type="ORF">ANCCAN_18305</name>
</gene>
<dbReference type="Gene3D" id="2.60.40.3330">
    <property type="match status" value="1"/>
</dbReference>
<comment type="subcellular location">
    <subcellularLocation>
        <location evidence="1">Secreted</location>
    </subcellularLocation>
</comment>
<dbReference type="GO" id="GO:0009986">
    <property type="term" value="C:cell surface"/>
    <property type="evidence" value="ECO:0007669"/>
    <property type="project" value="InterPro"/>
</dbReference>
<dbReference type="OrthoDB" id="5912452at2759"/>
<keyword evidence="3" id="KW-0964">Secreted</keyword>
<sequence>MQLLIFLSLIASSLALLGFGTKQSVAVSGRLICDGKPAAGVKVKLYEKEAILDVKMAEGKTNKNGEFYLSGYKTEISTIDPKVNIYHKCNHKGVSFLGLLHNSPSRPPGREITDLLPKVRHHYPG</sequence>